<dbReference type="AlphaFoldDB" id="A0A370NI98"/>
<dbReference type="Gene3D" id="2.60.120.10">
    <property type="entry name" value="Jelly Rolls"/>
    <property type="match status" value="1"/>
</dbReference>
<reference evidence="3" key="1">
    <citation type="submission" date="2018-06" db="EMBL/GenBank/DDBJ databases">
        <authorList>
            <person name="Feng T."/>
            <person name="Jeon C.O."/>
        </authorList>
    </citation>
    <scope>NUCLEOTIDE SEQUENCE [LARGE SCALE GENOMIC DNA]</scope>
    <source>
        <strain evidence="3">S23</strain>
    </source>
</reference>
<sequence>MKHITHITDTPWIPHQIEGSRGFEFIFNILGGEYTEAYSMDIVRVAEGGYSPDHIDPDNHAFYIISGEADIDIADSCHHVRSGAIVRIPRGVVHAVRNAGDGELVLLTIYDPPRVRKSKDGVVLPVDHVDAG</sequence>
<protein>
    <recommendedName>
        <fullName evidence="1">Cupin type-2 domain-containing protein</fullName>
    </recommendedName>
</protein>
<dbReference type="PANTHER" id="PTHR40112:SF1">
    <property type="entry name" value="H2HPP ISOMERASE"/>
    <property type="match status" value="1"/>
</dbReference>
<dbReference type="RefSeq" id="WP_115216213.1">
    <property type="nucleotide sequence ID" value="NZ_QKWJ01000103.1"/>
</dbReference>
<evidence type="ECO:0000313" key="3">
    <source>
        <dbReference type="Proteomes" id="UP000255165"/>
    </source>
</evidence>
<dbReference type="PANTHER" id="PTHR40112">
    <property type="entry name" value="H2HPP ISOMERASE"/>
    <property type="match status" value="1"/>
</dbReference>
<dbReference type="InterPro" id="IPR052535">
    <property type="entry name" value="Bacilysin_H2HPP_isomerase"/>
</dbReference>
<dbReference type="Proteomes" id="UP000255165">
    <property type="component" value="Unassembled WGS sequence"/>
</dbReference>
<dbReference type="SUPFAM" id="SSF51182">
    <property type="entry name" value="RmlC-like cupins"/>
    <property type="match status" value="1"/>
</dbReference>
<dbReference type="InterPro" id="IPR013096">
    <property type="entry name" value="Cupin_2"/>
</dbReference>
<dbReference type="InterPro" id="IPR011051">
    <property type="entry name" value="RmlC_Cupin_sf"/>
</dbReference>
<name>A0A370NI98_9BURK</name>
<keyword evidence="3" id="KW-1185">Reference proteome</keyword>
<organism evidence="2 3">
    <name type="scientific">Cupriavidus lacunae</name>
    <dbReference type="NCBI Taxonomy" id="2666307"/>
    <lineage>
        <taxon>Bacteria</taxon>
        <taxon>Pseudomonadati</taxon>
        <taxon>Pseudomonadota</taxon>
        <taxon>Betaproteobacteria</taxon>
        <taxon>Burkholderiales</taxon>
        <taxon>Burkholderiaceae</taxon>
        <taxon>Cupriavidus</taxon>
    </lineage>
</organism>
<dbReference type="EMBL" id="QKWJ01000103">
    <property type="protein sequence ID" value="RDK05314.1"/>
    <property type="molecule type" value="Genomic_DNA"/>
</dbReference>
<evidence type="ECO:0000259" key="1">
    <source>
        <dbReference type="Pfam" id="PF07883"/>
    </source>
</evidence>
<gene>
    <name evidence="2" type="ORF">DN412_37750</name>
</gene>
<dbReference type="Pfam" id="PF07883">
    <property type="entry name" value="Cupin_2"/>
    <property type="match status" value="1"/>
</dbReference>
<proteinExistence type="predicted"/>
<dbReference type="InterPro" id="IPR014710">
    <property type="entry name" value="RmlC-like_jellyroll"/>
</dbReference>
<comment type="caution">
    <text evidence="2">The sequence shown here is derived from an EMBL/GenBank/DDBJ whole genome shotgun (WGS) entry which is preliminary data.</text>
</comment>
<evidence type="ECO:0000313" key="2">
    <source>
        <dbReference type="EMBL" id="RDK05314.1"/>
    </source>
</evidence>
<accession>A0A370NI98</accession>
<feature type="domain" description="Cupin type-2" evidence="1">
    <location>
        <begin position="42"/>
        <end position="110"/>
    </location>
</feature>